<dbReference type="CDD" id="cd23418">
    <property type="entry name" value="beta-trefoil_Ricin_XLN-like"/>
    <property type="match status" value="1"/>
</dbReference>
<dbReference type="EMBL" id="JBAFUR010000005">
    <property type="protein sequence ID" value="MFG1254268.1"/>
    <property type="molecule type" value="Genomic_DNA"/>
</dbReference>
<dbReference type="SMART" id="SM00458">
    <property type="entry name" value="RICIN"/>
    <property type="match status" value="1"/>
</dbReference>
<keyword evidence="1" id="KW-0732">Signal</keyword>
<protein>
    <submittedName>
        <fullName evidence="3">RICIN domain-containing protein</fullName>
    </submittedName>
</protein>
<organism evidence="3 4">
    <name type="scientific">Xanthobacter aminoxidans</name>
    <dbReference type="NCBI Taxonomy" id="186280"/>
    <lineage>
        <taxon>Bacteria</taxon>
        <taxon>Pseudomonadati</taxon>
        <taxon>Pseudomonadota</taxon>
        <taxon>Alphaproteobacteria</taxon>
        <taxon>Hyphomicrobiales</taxon>
        <taxon>Xanthobacteraceae</taxon>
        <taxon>Xanthobacter</taxon>
    </lineage>
</organism>
<gene>
    <name evidence="3" type="ORF">V5F30_18800</name>
</gene>
<sequence length="150" mass="15541">MMRILMTAAAFCCVLVGGASAGELRPGHASNLCLDVKGGLDQPNGTSIIVFPCNGGDNQSFTFMGDGTIRAGRRCVDISGGAARAGDRVIIYSCNGGANQQWRVGANGEIIGQNNMCLDVPRFGGAGTGVVAWPCKSGGEDRSNQQWGTR</sequence>
<feature type="chain" id="PRO_5045340944" evidence="1">
    <location>
        <begin position="22"/>
        <end position="150"/>
    </location>
</feature>
<dbReference type="InterPro" id="IPR035992">
    <property type="entry name" value="Ricin_B-like_lectins"/>
</dbReference>
<dbReference type="InterPro" id="IPR000772">
    <property type="entry name" value="Ricin_B_lectin"/>
</dbReference>
<dbReference type="Gene3D" id="2.80.10.50">
    <property type="match status" value="2"/>
</dbReference>
<dbReference type="SUPFAM" id="SSF50370">
    <property type="entry name" value="Ricin B-like lectins"/>
    <property type="match status" value="1"/>
</dbReference>
<feature type="domain" description="Ricin B lectin" evidence="2">
    <location>
        <begin position="21"/>
        <end position="150"/>
    </location>
</feature>
<dbReference type="Pfam" id="PF00652">
    <property type="entry name" value="Ricin_B_lectin"/>
    <property type="match status" value="1"/>
</dbReference>
<name>A0ABW6ZKA7_9HYPH</name>
<evidence type="ECO:0000313" key="4">
    <source>
        <dbReference type="Proteomes" id="UP001604043"/>
    </source>
</evidence>
<feature type="signal peptide" evidence="1">
    <location>
        <begin position="1"/>
        <end position="21"/>
    </location>
</feature>
<reference evidence="3 4" key="1">
    <citation type="submission" date="2024-02" db="EMBL/GenBank/DDBJ databases">
        <title>Expansion and revision of Xanthobacter and proposal of Roseixanthobacter gen. nov.</title>
        <authorList>
            <person name="Soltysiak M.P.M."/>
            <person name="Jalihal A."/>
            <person name="Ory A."/>
            <person name="Chrisophersen C."/>
            <person name="Lee A.D."/>
            <person name="Boulton J."/>
            <person name="Springer M."/>
        </authorList>
    </citation>
    <scope>NUCLEOTIDE SEQUENCE [LARGE SCALE GENOMIC DNA]</scope>
    <source>
        <strain evidence="3 4">CB5</strain>
    </source>
</reference>
<accession>A0ABW6ZKA7</accession>
<dbReference type="RefSeq" id="WP_394009896.1">
    <property type="nucleotide sequence ID" value="NZ_JBAFUR010000005.1"/>
</dbReference>
<proteinExistence type="predicted"/>
<keyword evidence="4" id="KW-1185">Reference proteome</keyword>
<dbReference type="Proteomes" id="UP001604043">
    <property type="component" value="Unassembled WGS sequence"/>
</dbReference>
<evidence type="ECO:0000259" key="2">
    <source>
        <dbReference type="SMART" id="SM00458"/>
    </source>
</evidence>
<dbReference type="PROSITE" id="PS50231">
    <property type="entry name" value="RICIN_B_LECTIN"/>
    <property type="match status" value="1"/>
</dbReference>
<evidence type="ECO:0000313" key="3">
    <source>
        <dbReference type="EMBL" id="MFG1254268.1"/>
    </source>
</evidence>
<comment type="caution">
    <text evidence="3">The sequence shown here is derived from an EMBL/GenBank/DDBJ whole genome shotgun (WGS) entry which is preliminary data.</text>
</comment>
<evidence type="ECO:0000256" key="1">
    <source>
        <dbReference type="SAM" id="SignalP"/>
    </source>
</evidence>